<keyword evidence="3 8" id="KW-1134">Transmembrane beta strand</keyword>
<evidence type="ECO:0000256" key="5">
    <source>
        <dbReference type="ARBA" id="ARBA00023077"/>
    </source>
</evidence>
<keyword evidence="4 8" id="KW-0812">Transmembrane</keyword>
<dbReference type="Gene3D" id="2.60.40.1120">
    <property type="entry name" value="Carboxypeptidase-like, regulatory domain"/>
    <property type="match status" value="1"/>
</dbReference>
<evidence type="ECO:0000256" key="2">
    <source>
        <dbReference type="ARBA" id="ARBA00022448"/>
    </source>
</evidence>
<dbReference type="SUPFAM" id="SSF49464">
    <property type="entry name" value="Carboxypeptidase regulatory domain-like"/>
    <property type="match status" value="1"/>
</dbReference>
<dbReference type="Gene3D" id="2.170.130.10">
    <property type="entry name" value="TonB-dependent receptor, plug domain"/>
    <property type="match status" value="1"/>
</dbReference>
<organism evidence="12 13">
    <name type="scientific">Jejuia spongiicola</name>
    <dbReference type="NCBI Taxonomy" id="2942207"/>
    <lineage>
        <taxon>Bacteria</taxon>
        <taxon>Pseudomonadati</taxon>
        <taxon>Bacteroidota</taxon>
        <taxon>Flavobacteriia</taxon>
        <taxon>Flavobacteriales</taxon>
        <taxon>Flavobacteriaceae</taxon>
        <taxon>Jejuia</taxon>
    </lineage>
</organism>
<keyword evidence="6 8" id="KW-0472">Membrane</keyword>
<evidence type="ECO:0000256" key="4">
    <source>
        <dbReference type="ARBA" id="ARBA00022692"/>
    </source>
</evidence>
<dbReference type="Pfam" id="PF13715">
    <property type="entry name" value="CarbopepD_reg_2"/>
    <property type="match status" value="1"/>
</dbReference>
<dbReference type="InterPro" id="IPR008969">
    <property type="entry name" value="CarboxyPept-like_regulatory"/>
</dbReference>
<reference evidence="12" key="1">
    <citation type="submission" date="2022-05" db="EMBL/GenBank/DDBJ databases">
        <authorList>
            <person name="Park J.-S."/>
        </authorList>
    </citation>
    <scope>NUCLEOTIDE SEQUENCE</scope>
    <source>
        <strain evidence="12">2012CJ34-3</strain>
    </source>
</reference>
<feature type="domain" description="TonB-dependent receptor plug" evidence="11">
    <location>
        <begin position="213"/>
        <end position="334"/>
    </location>
</feature>
<dbReference type="PANTHER" id="PTHR47234">
    <property type="match status" value="1"/>
</dbReference>
<dbReference type="PROSITE" id="PS52016">
    <property type="entry name" value="TONB_DEPENDENT_REC_3"/>
    <property type="match status" value="1"/>
</dbReference>
<dbReference type="InterPro" id="IPR036942">
    <property type="entry name" value="Beta-barrel_TonB_sf"/>
</dbReference>
<dbReference type="Pfam" id="PF00593">
    <property type="entry name" value="TonB_dep_Rec_b-barrel"/>
    <property type="match status" value="1"/>
</dbReference>
<evidence type="ECO:0000256" key="8">
    <source>
        <dbReference type="PROSITE-ProRule" id="PRU01360"/>
    </source>
</evidence>
<proteinExistence type="inferred from homology"/>
<evidence type="ECO:0000256" key="3">
    <source>
        <dbReference type="ARBA" id="ARBA00022452"/>
    </source>
</evidence>
<comment type="similarity">
    <text evidence="8 9">Belongs to the TonB-dependent receptor family.</text>
</comment>
<feature type="domain" description="TonB-dependent receptor-like beta-barrel" evidence="10">
    <location>
        <begin position="436"/>
        <end position="937"/>
    </location>
</feature>
<keyword evidence="2 8" id="KW-0813">Transport</keyword>
<dbReference type="InterPro" id="IPR037066">
    <property type="entry name" value="Plug_dom_sf"/>
</dbReference>
<keyword evidence="5 9" id="KW-0798">TonB box</keyword>
<protein>
    <submittedName>
        <fullName evidence="12">TonB-dependent receptor</fullName>
    </submittedName>
</protein>
<dbReference type="Pfam" id="PF07715">
    <property type="entry name" value="Plug"/>
    <property type="match status" value="1"/>
</dbReference>
<evidence type="ECO:0000256" key="9">
    <source>
        <dbReference type="RuleBase" id="RU003357"/>
    </source>
</evidence>
<keyword evidence="13" id="KW-1185">Reference proteome</keyword>
<keyword evidence="12" id="KW-0675">Receptor</keyword>
<name>A0ABT0QG17_9FLAO</name>
<dbReference type="InterPro" id="IPR039426">
    <property type="entry name" value="TonB-dep_rcpt-like"/>
</dbReference>
<evidence type="ECO:0000313" key="13">
    <source>
        <dbReference type="Proteomes" id="UP001165381"/>
    </source>
</evidence>
<comment type="subcellular location">
    <subcellularLocation>
        <location evidence="1 8">Cell outer membrane</location>
        <topology evidence="1 8">Multi-pass membrane protein</topology>
    </subcellularLocation>
</comment>
<sequence>MVLVIIYSFGLNAQNTENQKIKLTQFLSKLSEEQQVFFTYDVDLLENIEVDTNQLNNKDLQVIIDYLRVKTNLHFDNLGNNYYVIYNDSEKGKASFEKAKKRLNETIATISNSNGFTNHVIRGKVVNLLNEPLVEANIIENGSINGTTTDTNGNFSLETNSLNNLFITVSYVGYTSKVIAIKNENDITIVLEQGESLNEVQIVGSRNANRSALDTPSAIDIVQLQQATNRTGQIEINQILQFVIPSFNASKQSGADGADHIVPATLRGLGPDQTLILINGKRRHQSSLINLYGTRGRGNSGTDLNAIPASAIEKIEILRDGASAQYGSDAIAGVMNIVLKDKVDTFNGNITYGFNNANAKGNFTNPTSGIDGNTMKLSGNYGMKVFEKGFINLTTEYLSKEKTLRPGADFREKYGEAGLNEYSIFINTEIPINNHSSFYAFGGYSYRDSESYAFTRPADSPRNVLEIYPNGFNPLITAKIKDNSISTGFRTQFNGWNVDINNTFGKNNFHYFIKETLNATLLSHSPTSFDAGGHILNQNTTGADFTRFYKNILNGINIAFGTEYRIENYKIFAGEIGSYAAFDINNNIVNQNTPTSDIIMLNGFPRPRGSQGFPGYAPENEVDQTRSNLAVYVDTEFDFTNKFMFGIAGRYENYSDFGSTFNIKLSSRYKANDNFNIRSSFSSGFRAPSLAQIYYNLKFTNFIGSEPSESLLELNDSPITRSFGIGNLIEEKAINGSFGFTAKTKNFKAAVDAYYVNIKDRIILTGNFDASNLNLNVNDVQFFTNGVNTSTIGIDVILTWKKNIMNNNFIVSFAGNVNRMTIDKIKNKTLDEETFFGIRDQYFLLASAPKSKFNLNLNYSNKKINTNLTLTSFSKVTLVDWQIYQPLIIEDPNSEYIDEIDRLQKATDVYNSKLTTDFNIGYALTDKIALKLGANNIFNIYPTAQQNNWTDSGGYWDSVQMGTNGSFFYSNISYKF</sequence>
<dbReference type="SUPFAM" id="SSF56935">
    <property type="entry name" value="Porins"/>
    <property type="match status" value="1"/>
</dbReference>
<evidence type="ECO:0000313" key="12">
    <source>
        <dbReference type="EMBL" id="MCL6295926.1"/>
    </source>
</evidence>
<evidence type="ECO:0000256" key="1">
    <source>
        <dbReference type="ARBA" id="ARBA00004571"/>
    </source>
</evidence>
<dbReference type="Proteomes" id="UP001165381">
    <property type="component" value="Unassembled WGS sequence"/>
</dbReference>
<dbReference type="EMBL" id="JAMFLZ010000005">
    <property type="protein sequence ID" value="MCL6295926.1"/>
    <property type="molecule type" value="Genomic_DNA"/>
</dbReference>
<dbReference type="InterPro" id="IPR000531">
    <property type="entry name" value="Beta-barrel_TonB"/>
</dbReference>
<comment type="caution">
    <text evidence="12">The sequence shown here is derived from an EMBL/GenBank/DDBJ whole genome shotgun (WGS) entry which is preliminary data.</text>
</comment>
<dbReference type="Gene3D" id="2.40.170.20">
    <property type="entry name" value="TonB-dependent receptor, beta-barrel domain"/>
    <property type="match status" value="1"/>
</dbReference>
<dbReference type="PANTHER" id="PTHR47234:SF3">
    <property type="entry name" value="SECRETIN_TONB SHORT N-TERMINAL DOMAIN-CONTAINING PROTEIN"/>
    <property type="match status" value="1"/>
</dbReference>
<keyword evidence="7 8" id="KW-0998">Cell outer membrane</keyword>
<dbReference type="InterPro" id="IPR012910">
    <property type="entry name" value="Plug_dom"/>
</dbReference>
<gene>
    <name evidence="12" type="ORF">M3P09_13025</name>
</gene>
<accession>A0ABT0QG17</accession>
<dbReference type="RefSeq" id="WP_249973474.1">
    <property type="nucleotide sequence ID" value="NZ_JAMFLZ010000005.1"/>
</dbReference>
<evidence type="ECO:0000256" key="7">
    <source>
        <dbReference type="ARBA" id="ARBA00023237"/>
    </source>
</evidence>
<evidence type="ECO:0000259" key="10">
    <source>
        <dbReference type="Pfam" id="PF00593"/>
    </source>
</evidence>
<evidence type="ECO:0000259" key="11">
    <source>
        <dbReference type="Pfam" id="PF07715"/>
    </source>
</evidence>
<evidence type="ECO:0000256" key="6">
    <source>
        <dbReference type="ARBA" id="ARBA00023136"/>
    </source>
</evidence>